<dbReference type="AlphaFoldDB" id="A0A366FUI0"/>
<name>A0A366FUI0_9HYPH</name>
<dbReference type="RefSeq" id="WP_170152990.1">
    <property type="nucleotide sequence ID" value="NZ_QNRK01000001.1"/>
</dbReference>
<reference evidence="2 3" key="1">
    <citation type="submission" date="2018-06" db="EMBL/GenBank/DDBJ databases">
        <title>Genomic Encyclopedia of Type Strains, Phase IV (KMG-IV): sequencing the most valuable type-strain genomes for metagenomic binning, comparative biology and taxonomic classification.</title>
        <authorList>
            <person name="Goeker M."/>
        </authorList>
    </citation>
    <scope>NUCLEOTIDE SEQUENCE [LARGE SCALE GENOMIC DNA]</scope>
    <source>
        <strain evidence="2 3">DSM 24875</strain>
    </source>
</reference>
<feature type="domain" description="NTF2 fold" evidence="1">
    <location>
        <begin position="28"/>
        <end position="99"/>
    </location>
</feature>
<dbReference type="InterPro" id="IPR028921">
    <property type="entry name" value="NTF2_fold_dom"/>
</dbReference>
<protein>
    <submittedName>
        <fullName evidence="2">NTF2 fold immunity protein of polymorphic toxin system component</fullName>
    </submittedName>
</protein>
<keyword evidence="3" id="KW-1185">Reference proteome</keyword>
<evidence type="ECO:0000313" key="2">
    <source>
        <dbReference type="EMBL" id="RBP18334.1"/>
    </source>
</evidence>
<dbReference type="Pfam" id="PF15631">
    <property type="entry name" value="Imm-NTF2-2"/>
    <property type="match status" value="1"/>
</dbReference>
<organism evidence="2 3">
    <name type="scientific">Roseiarcus fermentans</name>
    <dbReference type="NCBI Taxonomy" id="1473586"/>
    <lineage>
        <taxon>Bacteria</taxon>
        <taxon>Pseudomonadati</taxon>
        <taxon>Pseudomonadota</taxon>
        <taxon>Alphaproteobacteria</taxon>
        <taxon>Hyphomicrobiales</taxon>
        <taxon>Roseiarcaceae</taxon>
        <taxon>Roseiarcus</taxon>
    </lineage>
</organism>
<comment type="caution">
    <text evidence="2">The sequence shown here is derived from an EMBL/GenBank/DDBJ whole genome shotgun (WGS) entry which is preliminary data.</text>
</comment>
<gene>
    <name evidence="2" type="ORF">DFR50_101279</name>
</gene>
<evidence type="ECO:0000259" key="1">
    <source>
        <dbReference type="Pfam" id="PF15631"/>
    </source>
</evidence>
<sequence length="117" mass="13174">MSDEHAGKQDSSMWLLTALKETLISEKTAIAMARMVTLDRYGQTKVQRNEPLVARAEGDTWVVTGTYANEFNAKNPPDPNTDGPLSMVISSLDGQILSYTFLPDLPWIREFREKNLK</sequence>
<evidence type="ECO:0000313" key="3">
    <source>
        <dbReference type="Proteomes" id="UP000253529"/>
    </source>
</evidence>
<proteinExistence type="predicted"/>
<dbReference type="Proteomes" id="UP000253529">
    <property type="component" value="Unassembled WGS sequence"/>
</dbReference>
<accession>A0A366FUI0</accession>
<dbReference type="EMBL" id="QNRK01000001">
    <property type="protein sequence ID" value="RBP18334.1"/>
    <property type="molecule type" value="Genomic_DNA"/>
</dbReference>